<dbReference type="InterPro" id="IPR003141">
    <property type="entry name" value="Pol/His_phosphatase_N"/>
</dbReference>
<evidence type="ECO:0000259" key="1">
    <source>
        <dbReference type="SMART" id="SM00481"/>
    </source>
</evidence>
<dbReference type="RefSeq" id="WP_094764562.1">
    <property type="nucleotide sequence ID" value="NZ_FUKQ01000031.1"/>
</dbReference>
<gene>
    <name evidence="2" type="ORF">FM114_07565</name>
</gene>
<name>A0A1R4JHC6_9ACTN</name>
<dbReference type="InterPro" id="IPR006311">
    <property type="entry name" value="TAT_signal"/>
</dbReference>
<protein>
    <submittedName>
        <fullName evidence="2">Histidinol phosphatase and related hydrolases of the PHP family</fullName>
    </submittedName>
</protein>
<dbReference type="Gene3D" id="3.20.20.140">
    <property type="entry name" value="Metal-dependent hydrolases"/>
    <property type="match status" value="1"/>
</dbReference>
<dbReference type="AlphaFoldDB" id="A0A1R4JHC6"/>
<organism evidence="2 3">
    <name type="scientific">Luteococcus japonicus LSP_Lj1</name>
    <dbReference type="NCBI Taxonomy" id="1255658"/>
    <lineage>
        <taxon>Bacteria</taxon>
        <taxon>Bacillati</taxon>
        <taxon>Actinomycetota</taxon>
        <taxon>Actinomycetes</taxon>
        <taxon>Propionibacteriales</taxon>
        <taxon>Propionibacteriaceae</taxon>
        <taxon>Luteococcus</taxon>
    </lineage>
</organism>
<dbReference type="EMBL" id="FUKQ01000031">
    <property type="protein sequence ID" value="SJN31480.1"/>
    <property type="molecule type" value="Genomic_DNA"/>
</dbReference>
<keyword evidence="2" id="KW-0378">Hydrolase</keyword>
<dbReference type="OrthoDB" id="9997at2"/>
<dbReference type="PANTHER" id="PTHR42924:SF11">
    <property type="entry name" value="POLYMERASE_HISTIDINOL PHOSPHATASE N-TERMINAL DOMAIN-CONTAINING PROTEIN"/>
    <property type="match status" value="1"/>
</dbReference>
<evidence type="ECO:0000313" key="2">
    <source>
        <dbReference type="EMBL" id="SJN31480.1"/>
    </source>
</evidence>
<dbReference type="PANTHER" id="PTHR42924">
    <property type="entry name" value="EXONUCLEASE"/>
    <property type="match status" value="1"/>
</dbReference>
<dbReference type="SMART" id="SM00481">
    <property type="entry name" value="POLIIIAc"/>
    <property type="match status" value="1"/>
</dbReference>
<dbReference type="InterPro" id="IPR016195">
    <property type="entry name" value="Pol/histidinol_Pase-like"/>
</dbReference>
<feature type="domain" description="Polymerase/histidinol phosphatase N-terminal" evidence="1">
    <location>
        <begin position="71"/>
        <end position="145"/>
    </location>
</feature>
<dbReference type="SUPFAM" id="SSF89550">
    <property type="entry name" value="PHP domain-like"/>
    <property type="match status" value="1"/>
</dbReference>
<reference evidence="2 3" key="1">
    <citation type="submission" date="2017-02" db="EMBL/GenBank/DDBJ databases">
        <authorList>
            <person name="Peterson S.W."/>
        </authorList>
    </citation>
    <scope>NUCLEOTIDE SEQUENCE [LARGE SCALE GENOMIC DNA]</scope>
    <source>
        <strain evidence="2 3">LSP_Lj1</strain>
    </source>
</reference>
<dbReference type="GO" id="GO:0004534">
    <property type="term" value="F:5'-3' RNA exonuclease activity"/>
    <property type="evidence" value="ECO:0007669"/>
    <property type="project" value="TreeGrafter"/>
</dbReference>
<dbReference type="Pfam" id="PF02811">
    <property type="entry name" value="PHP"/>
    <property type="match status" value="1"/>
</dbReference>
<dbReference type="STRING" id="1255658.FM114_07565"/>
<dbReference type="CDD" id="cd07432">
    <property type="entry name" value="PHP_HisPPase"/>
    <property type="match status" value="1"/>
</dbReference>
<dbReference type="Proteomes" id="UP000188342">
    <property type="component" value="Unassembled WGS sequence"/>
</dbReference>
<dbReference type="PROSITE" id="PS51318">
    <property type="entry name" value="TAT"/>
    <property type="match status" value="1"/>
</dbReference>
<dbReference type="GO" id="GO:0035312">
    <property type="term" value="F:5'-3' DNA exonuclease activity"/>
    <property type="evidence" value="ECO:0007669"/>
    <property type="project" value="TreeGrafter"/>
</dbReference>
<sequence>MCDNHPINPDELAEATARADEELVRLGFNRRDILRSGAALVAAGGLGAAGLAQPAAAAPARRPGKLTWLVGDHHVHTQYSHDAKYKVNQQLDAAQRHGVDWLVFTEHSNTGHRKQGIYDQYEELQRERSRRNMLIFQGIEWYIPSAEHCTVFTTPSRRALETLCAFELVYDGKLNAWEKAPRGSSDEAAWEQKAVEAITWLGEQKKRGLIGDALVFANHPMRLGIDSPHEMRNWRDADPHIMIGMEGAPGAQGYGVGKKVDPGDQRGEHGNKPSDYSWLGYTEDMMRPWGGFDWMTATVGGMWDSMLAEGKPFFITTNSDNHLTVKDTWKFDASKYPQVEPWLSAKSEFDKFNVIGRRPDPVATDEPQGGSDFWPGQFSRNHVGATSRSYSAVMEALRAGRSWMDHGHLLQGFDVQVSARRGRGKGDAWGNIAGLGDRVRVRRGQDVQVTMAVTTTDYANFAGIVPELAHVDIIGGPVTGRVLDRDGFRAPQTTVMKSFDTTGRRGTFTLSHVFRDVEESFYIRFRGSDGNRHGAGYFGRSVDPHGPIRHGNEIGDANPIFVDATR</sequence>
<dbReference type="InterPro" id="IPR004013">
    <property type="entry name" value="PHP_dom"/>
</dbReference>
<keyword evidence="3" id="KW-1185">Reference proteome</keyword>
<accession>A0A1R4JHC6</accession>
<evidence type="ECO:0000313" key="3">
    <source>
        <dbReference type="Proteomes" id="UP000188342"/>
    </source>
</evidence>
<proteinExistence type="predicted"/>
<dbReference type="InterPro" id="IPR052018">
    <property type="entry name" value="PHP_domain"/>
</dbReference>